<keyword evidence="5 6" id="KW-0456">Lyase</keyword>
<dbReference type="RefSeq" id="WP_182491147.1">
    <property type="nucleotide sequence ID" value="NZ_BAAAOV010000008.1"/>
</dbReference>
<dbReference type="GO" id="GO:0004150">
    <property type="term" value="F:dihydroneopterin aldolase activity"/>
    <property type="evidence" value="ECO:0007669"/>
    <property type="project" value="UniProtKB-UniRule"/>
</dbReference>
<dbReference type="SUPFAM" id="SSF55620">
    <property type="entry name" value="Tetrahydrobiopterin biosynthesis enzymes-like"/>
    <property type="match status" value="1"/>
</dbReference>
<gene>
    <name evidence="8" type="ORF">FHX53_001939</name>
</gene>
<feature type="domain" description="Dihydroneopterin aldolase/epimerase" evidence="7">
    <location>
        <begin position="5"/>
        <end position="117"/>
    </location>
</feature>
<evidence type="ECO:0000256" key="2">
    <source>
        <dbReference type="ARBA" id="ARBA00005013"/>
    </source>
</evidence>
<dbReference type="GO" id="GO:0046656">
    <property type="term" value="P:folic acid biosynthetic process"/>
    <property type="evidence" value="ECO:0007669"/>
    <property type="project" value="UniProtKB-UniRule"/>
</dbReference>
<comment type="function">
    <text evidence="6">Catalyzes the conversion of 7,8-dihydroneopterin to 6-hydroxymethyl-7,8-dihydropterin.</text>
</comment>
<dbReference type="Proteomes" id="UP000585905">
    <property type="component" value="Unassembled WGS sequence"/>
</dbReference>
<dbReference type="PANTHER" id="PTHR42844:SF1">
    <property type="entry name" value="DIHYDRONEOPTERIN ALDOLASE 1-RELATED"/>
    <property type="match status" value="1"/>
</dbReference>
<dbReference type="GO" id="GO:0005737">
    <property type="term" value="C:cytoplasm"/>
    <property type="evidence" value="ECO:0007669"/>
    <property type="project" value="TreeGrafter"/>
</dbReference>
<evidence type="ECO:0000256" key="6">
    <source>
        <dbReference type="RuleBase" id="RU362079"/>
    </source>
</evidence>
<evidence type="ECO:0000256" key="4">
    <source>
        <dbReference type="ARBA" id="ARBA00022909"/>
    </source>
</evidence>
<evidence type="ECO:0000313" key="8">
    <source>
        <dbReference type="EMBL" id="MBA8848335.1"/>
    </source>
</evidence>
<dbReference type="EMBL" id="JACGWX010000005">
    <property type="protein sequence ID" value="MBA8848335.1"/>
    <property type="molecule type" value="Genomic_DNA"/>
</dbReference>
<comment type="pathway">
    <text evidence="2 6">Cofactor biosynthesis; tetrahydrofolate biosynthesis; 2-amino-4-hydroxy-6-hydroxymethyl-7,8-dihydropteridine diphosphate from 7,8-dihydroneopterin triphosphate: step 3/4.</text>
</comment>
<dbReference type="CDD" id="cd00534">
    <property type="entry name" value="DHNA_DHNTPE"/>
    <property type="match status" value="1"/>
</dbReference>
<reference evidence="8 9" key="1">
    <citation type="submission" date="2020-07" db="EMBL/GenBank/DDBJ databases">
        <title>Sequencing the genomes of 1000 actinobacteria strains.</title>
        <authorList>
            <person name="Klenk H.-P."/>
        </authorList>
    </citation>
    <scope>NUCLEOTIDE SEQUENCE [LARGE SCALE GENOMIC DNA]</scope>
    <source>
        <strain evidence="8 9">DSM 19663</strain>
    </source>
</reference>
<accession>A0A839EG86</accession>
<organism evidence="8 9">
    <name type="scientific">Microcella alkalica</name>
    <dbReference type="NCBI Taxonomy" id="355930"/>
    <lineage>
        <taxon>Bacteria</taxon>
        <taxon>Bacillati</taxon>
        <taxon>Actinomycetota</taxon>
        <taxon>Actinomycetes</taxon>
        <taxon>Micrococcales</taxon>
        <taxon>Microbacteriaceae</taxon>
        <taxon>Microcella</taxon>
    </lineage>
</organism>
<dbReference type="AlphaFoldDB" id="A0A839EG86"/>
<dbReference type="InterPro" id="IPR006156">
    <property type="entry name" value="Dihydroneopterin_aldolase"/>
</dbReference>
<comment type="caution">
    <text evidence="8">The sequence shown here is derived from an EMBL/GenBank/DDBJ whole genome shotgun (WGS) entry which is preliminary data.</text>
</comment>
<evidence type="ECO:0000256" key="3">
    <source>
        <dbReference type="ARBA" id="ARBA00005708"/>
    </source>
</evidence>
<evidence type="ECO:0000256" key="1">
    <source>
        <dbReference type="ARBA" id="ARBA00001353"/>
    </source>
</evidence>
<proteinExistence type="inferred from homology"/>
<evidence type="ECO:0000256" key="5">
    <source>
        <dbReference type="ARBA" id="ARBA00023239"/>
    </source>
</evidence>
<dbReference type="Pfam" id="PF02152">
    <property type="entry name" value="FolB"/>
    <property type="match status" value="1"/>
</dbReference>
<dbReference type="SMART" id="SM00905">
    <property type="entry name" value="FolB"/>
    <property type="match status" value="1"/>
</dbReference>
<dbReference type="NCBIfam" id="TIGR00525">
    <property type="entry name" value="folB"/>
    <property type="match status" value="1"/>
</dbReference>
<dbReference type="PANTHER" id="PTHR42844">
    <property type="entry name" value="DIHYDRONEOPTERIN ALDOLASE 1-RELATED"/>
    <property type="match status" value="1"/>
</dbReference>
<keyword evidence="4 6" id="KW-0289">Folate biosynthesis</keyword>
<sequence>MSDRIILAGLRAQAHHGVYEYERRDGQPFVIDVVAHLDLARAAGTDDVADTVHYGELAVEIVESVERDPVDLIETVAERVAAVVLAHRAIERVEVTVHKPEAPIPVPFADVAVAIDRSRA</sequence>
<dbReference type="Gene3D" id="3.30.1130.10">
    <property type="match status" value="1"/>
</dbReference>
<dbReference type="UniPathway" id="UPA00077">
    <property type="reaction ID" value="UER00154"/>
</dbReference>
<name>A0A839EG86_9MICO</name>
<dbReference type="FunFam" id="3.30.1130.10:FF:000003">
    <property type="entry name" value="7,8-dihydroneopterin aldolase"/>
    <property type="match status" value="1"/>
</dbReference>
<dbReference type="EC" id="4.1.2.25" evidence="6"/>
<dbReference type="NCBIfam" id="TIGR00526">
    <property type="entry name" value="folB_dom"/>
    <property type="match status" value="1"/>
</dbReference>
<dbReference type="InterPro" id="IPR006157">
    <property type="entry name" value="FolB_dom"/>
</dbReference>
<dbReference type="GO" id="GO:0046654">
    <property type="term" value="P:tetrahydrofolate biosynthetic process"/>
    <property type="evidence" value="ECO:0007669"/>
    <property type="project" value="UniProtKB-UniRule"/>
</dbReference>
<evidence type="ECO:0000259" key="7">
    <source>
        <dbReference type="SMART" id="SM00905"/>
    </source>
</evidence>
<keyword evidence="9" id="KW-1185">Reference proteome</keyword>
<evidence type="ECO:0000313" key="9">
    <source>
        <dbReference type="Proteomes" id="UP000585905"/>
    </source>
</evidence>
<comment type="catalytic activity">
    <reaction evidence="1 6">
        <text>7,8-dihydroneopterin = 6-hydroxymethyl-7,8-dihydropterin + glycolaldehyde</text>
        <dbReference type="Rhea" id="RHEA:10540"/>
        <dbReference type="ChEBI" id="CHEBI:17001"/>
        <dbReference type="ChEBI" id="CHEBI:17071"/>
        <dbReference type="ChEBI" id="CHEBI:44841"/>
        <dbReference type="EC" id="4.1.2.25"/>
    </reaction>
</comment>
<comment type="similarity">
    <text evidence="3 6">Belongs to the DHNA family.</text>
</comment>
<protein>
    <recommendedName>
        <fullName evidence="6">7,8-dihydroneopterin aldolase</fullName>
        <ecNumber evidence="6">4.1.2.25</ecNumber>
    </recommendedName>
</protein>
<dbReference type="InterPro" id="IPR043133">
    <property type="entry name" value="GTP-CH-I_C/QueF"/>
</dbReference>